<dbReference type="GO" id="GO:0005737">
    <property type="term" value="C:cytoplasm"/>
    <property type="evidence" value="ECO:0007669"/>
    <property type="project" value="TreeGrafter"/>
</dbReference>
<dbReference type="RefSeq" id="XP_024893557.1">
    <property type="nucleotide sequence ID" value="XM_025037789.1"/>
</dbReference>
<evidence type="ECO:0000256" key="1">
    <source>
        <dbReference type="ARBA" id="ARBA00005361"/>
    </source>
</evidence>
<dbReference type="GO" id="GO:0045505">
    <property type="term" value="F:dynein intermediate chain binding"/>
    <property type="evidence" value="ECO:0007669"/>
    <property type="project" value="TreeGrafter"/>
</dbReference>
<name>A0A6J1RFL6_9HYME</name>
<gene>
    <name evidence="3" type="primary">LOC112468561</name>
</gene>
<dbReference type="OrthoDB" id="10248487at2759"/>
<keyword evidence="2" id="KW-1185">Reference proteome</keyword>
<organism evidence="2 3">
    <name type="scientific">Temnothorax curvispinosus</name>
    <dbReference type="NCBI Taxonomy" id="300111"/>
    <lineage>
        <taxon>Eukaryota</taxon>
        <taxon>Metazoa</taxon>
        <taxon>Ecdysozoa</taxon>
        <taxon>Arthropoda</taxon>
        <taxon>Hexapoda</taxon>
        <taxon>Insecta</taxon>
        <taxon>Pterygota</taxon>
        <taxon>Neoptera</taxon>
        <taxon>Endopterygota</taxon>
        <taxon>Hymenoptera</taxon>
        <taxon>Apocrita</taxon>
        <taxon>Aculeata</taxon>
        <taxon>Formicoidea</taxon>
        <taxon>Formicidae</taxon>
        <taxon>Myrmicinae</taxon>
        <taxon>Temnothorax</taxon>
    </lineage>
</organism>
<evidence type="ECO:0000313" key="2">
    <source>
        <dbReference type="Proteomes" id="UP000504618"/>
    </source>
</evidence>
<reference evidence="3" key="1">
    <citation type="submission" date="2025-08" db="UniProtKB">
        <authorList>
            <consortium name="RefSeq"/>
        </authorList>
    </citation>
    <scope>IDENTIFICATION</scope>
    <source>
        <tissue evidence="3">Whole body</tissue>
    </source>
</reference>
<evidence type="ECO:0000313" key="3">
    <source>
        <dbReference type="RefSeq" id="XP_024893557.1"/>
    </source>
</evidence>
<proteinExistence type="inferred from homology"/>
<dbReference type="Pfam" id="PF03645">
    <property type="entry name" value="Tctex-1"/>
    <property type="match status" value="1"/>
</dbReference>
<dbReference type="Gene3D" id="3.30.1140.40">
    <property type="entry name" value="Tctex-1"/>
    <property type="match status" value="1"/>
</dbReference>
<dbReference type="PANTHER" id="PTHR21255">
    <property type="entry name" value="T-COMPLEX-ASSOCIATED-TESTIS-EXPRESSED 1/ DYNEIN LIGHT CHAIN"/>
    <property type="match status" value="1"/>
</dbReference>
<sequence length="167" mass="19501">MGTSQRSMSRAWSVIGRAVRSRTYVSSPSLVGIPKSSMLFRIDKGGFKIPRYQNTYRLEAYKPFKCEIVDKILIDVMRDYLVGLKYQPQVCMQICQRMSEEVRDKIFRKYYDRYKVVVIMSIVQKLGQSVRMDFGKLWDVQRDTYSTHVVETAEFVATGLVVGTYYE</sequence>
<dbReference type="GO" id="GO:0005868">
    <property type="term" value="C:cytoplasmic dynein complex"/>
    <property type="evidence" value="ECO:0007669"/>
    <property type="project" value="TreeGrafter"/>
</dbReference>
<dbReference type="InterPro" id="IPR005334">
    <property type="entry name" value="Tctex-1-like"/>
</dbReference>
<comment type="similarity">
    <text evidence="1">Belongs to the dynein light chain Tctex-type family.</text>
</comment>
<protein>
    <submittedName>
        <fullName evidence="3">Tctex1 domain-containing protein 1-like</fullName>
    </submittedName>
</protein>
<dbReference type="InterPro" id="IPR038586">
    <property type="entry name" value="Tctex-1-like_sf"/>
</dbReference>
<dbReference type="AlphaFoldDB" id="A0A6J1RFL6"/>
<dbReference type="PANTHER" id="PTHR21255:SF65">
    <property type="entry name" value="TCTEX1 DOMAIN-CONTAINING PROTEIN 2"/>
    <property type="match status" value="1"/>
</dbReference>
<dbReference type="GO" id="GO:0007018">
    <property type="term" value="P:microtubule-based movement"/>
    <property type="evidence" value="ECO:0007669"/>
    <property type="project" value="TreeGrafter"/>
</dbReference>
<dbReference type="GeneID" id="112468561"/>
<dbReference type="Proteomes" id="UP000504618">
    <property type="component" value="Unplaced"/>
</dbReference>
<accession>A0A6J1RFL6</accession>
<dbReference type="CDD" id="cd21451">
    <property type="entry name" value="DLC-like_TCTEX1D"/>
    <property type="match status" value="1"/>
</dbReference>